<dbReference type="PROSITE" id="PS51782">
    <property type="entry name" value="LYSM"/>
    <property type="match status" value="1"/>
</dbReference>
<keyword evidence="3" id="KW-1185">Reference proteome</keyword>
<dbReference type="Proteomes" id="UP001355653">
    <property type="component" value="Unassembled WGS sequence"/>
</dbReference>
<evidence type="ECO:0000259" key="1">
    <source>
        <dbReference type="PROSITE" id="PS51782"/>
    </source>
</evidence>
<dbReference type="CDD" id="cd00118">
    <property type="entry name" value="LysM"/>
    <property type="match status" value="1"/>
</dbReference>
<proteinExistence type="predicted"/>
<dbReference type="SUPFAM" id="SSF54106">
    <property type="entry name" value="LysM domain"/>
    <property type="match status" value="1"/>
</dbReference>
<evidence type="ECO:0000313" key="2">
    <source>
        <dbReference type="EMBL" id="MEB4797720.1"/>
    </source>
</evidence>
<dbReference type="Gene3D" id="3.10.350.10">
    <property type="entry name" value="LysM domain"/>
    <property type="match status" value="1"/>
</dbReference>
<name>A0ABU6DK65_9BACL</name>
<evidence type="ECO:0000313" key="3">
    <source>
        <dbReference type="Proteomes" id="UP001355653"/>
    </source>
</evidence>
<dbReference type="PANTHER" id="PTHR34700:SF4">
    <property type="entry name" value="PHAGE-LIKE ELEMENT PBSX PROTEIN XKDP"/>
    <property type="match status" value="1"/>
</dbReference>
<reference evidence="2 3" key="1">
    <citation type="submission" date="2023-03" db="EMBL/GenBank/DDBJ databases">
        <title>Bacillus Genome Sequencing.</title>
        <authorList>
            <person name="Dunlap C."/>
        </authorList>
    </citation>
    <scope>NUCLEOTIDE SEQUENCE [LARGE SCALE GENOMIC DNA]</scope>
    <source>
        <strain evidence="2 3">NRS-1351</strain>
    </source>
</reference>
<dbReference type="InterPro" id="IPR036779">
    <property type="entry name" value="LysM_dom_sf"/>
</dbReference>
<feature type="domain" description="LysM" evidence="1">
    <location>
        <begin position="164"/>
        <end position="214"/>
    </location>
</feature>
<comment type="caution">
    <text evidence="2">The sequence shown here is derived from an EMBL/GenBank/DDBJ whole genome shotgun (WGS) entry which is preliminary data.</text>
</comment>
<protein>
    <submittedName>
        <fullName evidence="2">LysM peptidoglycan-binding domain-containing protein</fullName>
    </submittedName>
</protein>
<dbReference type="InterPro" id="IPR052196">
    <property type="entry name" value="Bact_Kbp"/>
</dbReference>
<gene>
    <name evidence="2" type="ORF">P5G65_27850</name>
</gene>
<dbReference type="EMBL" id="JAROBY010000059">
    <property type="protein sequence ID" value="MEB4797720.1"/>
    <property type="molecule type" value="Genomic_DNA"/>
</dbReference>
<organism evidence="2 3">
    <name type="scientific">Paenibacillus chondroitinus</name>
    <dbReference type="NCBI Taxonomy" id="59842"/>
    <lineage>
        <taxon>Bacteria</taxon>
        <taxon>Bacillati</taxon>
        <taxon>Bacillota</taxon>
        <taxon>Bacilli</taxon>
        <taxon>Bacillales</taxon>
        <taxon>Paenibacillaceae</taxon>
        <taxon>Paenibacillus</taxon>
    </lineage>
</organism>
<dbReference type="Pfam" id="PF01476">
    <property type="entry name" value="LysM"/>
    <property type="match status" value="1"/>
</dbReference>
<dbReference type="RefSeq" id="WP_246069153.1">
    <property type="nucleotide sequence ID" value="NZ_JAROBY010000059.1"/>
</dbReference>
<dbReference type="PANTHER" id="PTHR34700">
    <property type="entry name" value="POTASSIUM BINDING PROTEIN KBP"/>
    <property type="match status" value="1"/>
</dbReference>
<dbReference type="InterPro" id="IPR018392">
    <property type="entry name" value="LysM"/>
</dbReference>
<accession>A0ABU6DK65</accession>
<sequence length="216" mass="24349">MDTKEMNFTLEDPNGISLWFPVNPSEVTIRRDKSFETITIIRGGELDVPQGVKVKEIAFSSFFPAVYDASYCKYKQLPDPQTAMNQLNTWMEGRDPLRLIITGTDVNVLVMLSAHNSSFKGGEPGDVYFDLIFRTWKDYKMRTLDERSGSSGGQTRPDIKPVSATYRVQPGDSLWSIAKMKLGSGSRWRDLYEGNRTLIGDDPDLILPGQELVMPV</sequence>
<dbReference type="SMART" id="SM00257">
    <property type="entry name" value="LysM"/>
    <property type="match status" value="1"/>
</dbReference>